<dbReference type="AlphaFoldDB" id="A0AAD5V673"/>
<feature type="region of interest" description="Disordered" evidence="1">
    <location>
        <begin position="53"/>
        <end position="82"/>
    </location>
</feature>
<dbReference type="GO" id="GO:0000932">
    <property type="term" value="C:P-body"/>
    <property type="evidence" value="ECO:0007669"/>
    <property type="project" value="TreeGrafter"/>
</dbReference>
<dbReference type="Pfam" id="PF01975">
    <property type="entry name" value="SurE"/>
    <property type="match status" value="1"/>
</dbReference>
<sequence>MSSHRRVKVLLTNDDGPPGPESPYIYGLYRHLTEDLGKAYQIKEIIHGRYYYPREPEGEGETSEKSRPLREGEVAETSRCSSPPFKTPATCANIGLHNIYSGEVDLVISGPNLGRNSSAAFALSSGTIGAAMSSSLSQTRSIALSYGTVIHPTPQEFFEPAHRLGSRIIQYLLDNWGKDPTGIRNGEVDLYNVNIPMIKELLQEGGMKVCWTTIWRNGYGRLFKPHKHSEPSTSAAGPDADVGVPGAADAEHLVFKFSPDMSGILNPKDSPVGSDGWAIAQGHASVTPMRATFAEAEVIGLVPATDIEGGIRKLKL</sequence>
<dbReference type="GO" id="GO:0016787">
    <property type="term" value="F:hydrolase activity"/>
    <property type="evidence" value="ECO:0007669"/>
    <property type="project" value="InterPro"/>
</dbReference>
<evidence type="ECO:0000256" key="1">
    <source>
        <dbReference type="SAM" id="MobiDB-lite"/>
    </source>
</evidence>
<feature type="domain" description="Survival protein SurE-like phosphatase/nucleotidase" evidence="2">
    <location>
        <begin position="9"/>
        <end position="217"/>
    </location>
</feature>
<dbReference type="PANTHER" id="PTHR47551:SF1">
    <property type="entry name" value="TUBULIN--TYROSINE LIGASE PBY1-RELATED"/>
    <property type="match status" value="1"/>
</dbReference>
<accession>A0AAD5V673</accession>
<feature type="compositionally biased region" description="Basic and acidic residues" evidence="1">
    <location>
        <begin position="53"/>
        <end position="73"/>
    </location>
</feature>
<dbReference type="InterPro" id="IPR036523">
    <property type="entry name" value="SurE-like_sf"/>
</dbReference>
<dbReference type="EMBL" id="JANAWD010000149">
    <property type="protein sequence ID" value="KAJ3485567.1"/>
    <property type="molecule type" value="Genomic_DNA"/>
</dbReference>
<evidence type="ECO:0000313" key="4">
    <source>
        <dbReference type="Proteomes" id="UP001212997"/>
    </source>
</evidence>
<dbReference type="Gene3D" id="3.40.1210.10">
    <property type="entry name" value="Survival protein SurE-like phosphatase/nucleotidase"/>
    <property type="match status" value="1"/>
</dbReference>
<keyword evidence="4" id="KW-1185">Reference proteome</keyword>
<dbReference type="InterPro" id="IPR027746">
    <property type="entry name" value="TTL"/>
</dbReference>
<organism evidence="3 4">
    <name type="scientific">Meripilus lineatus</name>
    <dbReference type="NCBI Taxonomy" id="2056292"/>
    <lineage>
        <taxon>Eukaryota</taxon>
        <taxon>Fungi</taxon>
        <taxon>Dikarya</taxon>
        <taxon>Basidiomycota</taxon>
        <taxon>Agaricomycotina</taxon>
        <taxon>Agaricomycetes</taxon>
        <taxon>Polyporales</taxon>
        <taxon>Meripilaceae</taxon>
        <taxon>Meripilus</taxon>
    </lineage>
</organism>
<comment type="caution">
    <text evidence="3">The sequence shown here is derived from an EMBL/GenBank/DDBJ whole genome shotgun (WGS) entry which is preliminary data.</text>
</comment>
<dbReference type="Proteomes" id="UP001212997">
    <property type="component" value="Unassembled WGS sequence"/>
</dbReference>
<evidence type="ECO:0000313" key="3">
    <source>
        <dbReference type="EMBL" id="KAJ3485567.1"/>
    </source>
</evidence>
<dbReference type="InterPro" id="IPR002828">
    <property type="entry name" value="SurE-like_Pase/nucleotidase"/>
</dbReference>
<evidence type="ECO:0000259" key="2">
    <source>
        <dbReference type="Pfam" id="PF01975"/>
    </source>
</evidence>
<name>A0AAD5V673_9APHY</name>
<gene>
    <name evidence="3" type="ORF">NLI96_g4882</name>
</gene>
<protein>
    <recommendedName>
        <fullName evidence="2">Survival protein SurE-like phosphatase/nucleotidase domain-containing protein</fullName>
    </recommendedName>
</protein>
<reference evidence="3" key="1">
    <citation type="submission" date="2022-07" db="EMBL/GenBank/DDBJ databases">
        <title>Genome Sequence of Physisporinus lineatus.</title>
        <authorList>
            <person name="Buettner E."/>
        </authorList>
    </citation>
    <scope>NUCLEOTIDE SEQUENCE</scope>
    <source>
        <strain evidence="3">VT162</strain>
    </source>
</reference>
<proteinExistence type="predicted"/>
<dbReference type="SUPFAM" id="SSF64167">
    <property type="entry name" value="SurE-like"/>
    <property type="match status" value="1"/>
</dbReference>
<dbReference type="PANTHER" id="PTHR47551">
    <property type="entry name" value="TUBULIN--TYROSINE LIGASE PBY1-RELATED"/>
    <property type="match status" value="1"/>
</dbReference>